<organism evidence="2 3">
    <name type="scientific">Plenodomus tracheiphilus IPT5</name>
    <dbReference type="NCBI Taxonomy" id="1408161"/>
    <lineage>
        <taxon>Eukaryota</taxon>
        <taxon>Fungi</taxon>
        <taxon>Dikarya</taxon>
        <taxon>Ascomycota</taxon>
        <taxon>Pezizomycotina</taxon>
        <taxon>Dothideomycetes</taxon>
        <taxon>Pleosporomycetidae</taxon>
        <taxon>Pleosporales</taxon>
        <taxon>Pleosporineae</taxon>
        <taxon>Leptosphaeriaceae</taxon>
        <taxon>Plenodomus</taxon>
    </lineage>
</organism>
<dbReference type="AlphaFoldDB" id="A0A6A7BDN6"/>
<evidence type="ECO:0000313" key="3">
    <source>
        <dbReference type="Proteomes" id="UP000799423"/>
    </source>
</evidence>
<proteinExistence type="predicted"/>
<keyword evidence="1" id="KW-0732">Signal</keyword>
<keyword evidence="3" id="KW-1185">Reference proteome</keyword>
<accession>A0A6A7BDN6</accession>
<name>A0A6A7BDN6_9PLEO</name>
<reference evidence="2" key="1">
    <citation type="submission" date="2020-01" db="EMBL/GenBank/DDBJ databases">
        <authorList>
            <consortium name="DOE Joint Genome Institute"/>
            <person name="Haridas S."/>
            <person name="Albert R."/>
            <person name="Binder M."/>
            <person name="Bloem J."/>
            <person name="Labutti K."/>
            <person name="Salamov A."/>
            <person name="Andreopoulos B."/>
            <person name="Baker S.E."/>
            <person name="Barry K."/>
            <person name="Bills G."/>
            <person name="Bluhm B.H."/>
            <person name="Cannon C."/>
            <person name="Castanera R."/>
            <person name="Culley D.E."/>
            <person name="Daum C."/>
            <person name="Ezra D."/>
            <person name="Gonzalez J.B."/>
            <person name="Henrissat B."/>
            <person name="Kuo A."/>
            <person name="Liang C."/>
            <person name="Lipzen A."/>
            <person name="Lutzoni F."/>
            <person name="Magnuson J."/>
            <person name="Mondo S."/>
            <person name="Nolan M."/>
            <person name="Ohm R."/>
            <person name="Pangilinan J."/>
            <person name="Park H.-J."/>
            <person name="Ramirez L."/>
            <person name="Alfaro M."/>
            <person name="Sun H."/>
            <person name="Tritt A."/>
            <person name="Yoshinaga Y."/>
            <person name="Zwiers L.-H."/>
            <person name="Turgeon B.G."/>
            <person name="Goodwin S.B."/>
            <person name="Spatafora J.W."/>
            <person name="Crous P.W."/>
            <person name="Grigoriev I.V."/>
        </authorList>
    </citation>
    <scope>NUCLEOTIDE SEQUENCE</scope>
    <source>
        <strain evidence="2">IPT5</strain>
    </source>
</reference>
<gene>
    <name evidence="2" type="ORF">T440DRAFT_465850</name>
</gene>
<evidence type="ECO:0000256" key="1">
    <source>
        <dbReference type="SAM" id="SignalP"/>
    </source>
</evidence>
<feature type="chain" id="PRO_5025466647" evidence="1">
    <location>
        <begin position="19"/>
        <end position="71"/>
    </location>
</feature>
<evidence type="ECO:0000313" key="2">
    <source>
        <dbReference type="EMBL" id="KAF2853453.1"/>
    </source>
</evidence>
<dbReference type="EMBL" id="MU006295">
    <property type="protein sequence ID" value="KAF2853453.1"/>
    <property type="molecule type" value="Genomic_DNA"/>
</dbReference>
<protein>
    <submittedName>
        <fullName evidence="2">Uncharacterized protein</fullName>
    </submittedName>
</protein>
<sequence>MALASLLGVSSCVSRAATAKVEVLVEPDSCCPAVHPFHDNYKSDGLSPSPNIADGRLESNLLCQTIVLVRV</sequence>
<feature type="signal peptide" evidence="1">
    <location>
        <begin position="1"/>
        <end position="18"/>
    </location>
</feature>
<dbReference type="Proteomes" id="UP000799423">
    <property type="component" value="Unassembled WGS sequence"/>
</dbReference>